<evidence type="ECO:0000313" key="1">
    <source>
        <dbReference type="EMBL" id="EAR93611.2"/>
    </source>
</evidence>
<dbReference type="InParanoid" id="Q23AT1"/>
<gene>
    <name evidence="1" type="ORF">TTHERM_00770640</name>
</gene>
<keyword evidence="2" id="KW-1185">Reference proteome</keyword>
<dbReference type="AlphaFoldDB" id="Q23AT1"/>
<sequence length="429" mass="50928">MIFYFEEPESSSKQSQVVSINIAEDNFSSQNNSDECMQTYQCKKRKQIQKEESNVLKKYKHQNKNMKKVIYGIYHINQQFCQDDFYKNCNNLSIQKMLGSQKLFFLAGDVYVELQKGENENKKQFYNQSRNILYVEKTEYGIQKELDSLNAQKDFKPVIYYLENSQDLDSYNLAQYLKMQSQLLSMISQSIQEVQNYYLNGMSDIEDIIIQRNIYLKNMRKKLIEKYSHDDKFLSISTISLSFKKQAFTMSNIFFSNSLMALLGGDNDTSNEYFKQGISNIFTSESRKKIMEIGMKVQQQNLEELEITTEDFELQTFDNFKISSERKATIIPINYPAHLQFQNFPLLNQKEKFIVSYYEFSSESIQNILLKRESQFEDLPYCKVFPENYQYYSQVSTDEDQKSSSESQKFLKKYYEKQFNKIQKQNILI</sequence>
<dbReference type="HOGENOM" id="CLU_387105_0_0_1"/>
<evidence type="ECO:0000313" key="2">
    <source>
        <dbReference type="Proteomes" id="UP000009168"/>
    </source>
</evidence>
<dbReference type="GeneID" id="7823100"/>
<dbReference type="Proteomes" id="UP000009168">
    <property type="component" value="Unassembled WGS sequence"/>
</dbReference>
<name>Q23AT1_TETTS</name>
<reference evidence="2" key="1">
    <citation type="journal article" date="2006" name="PLoS Biol.">
        <title>Macronuclear genome sequence of the ciliate Tetrahymena thermophila, a model eukaryote.</title>
        <authorList>
            <person name="Eisen J.A."/>
            <person name="Coyne R.S."/>
            <person name="Wu M."/>
            <person name="Wu D."/>
            <person name="Thiagarajan M."/>
            <person name="Wortman J.R."/>
            <person name="Badger J.H."/>
            <person name="Ren Q."/>
            <person name="Amedeo P."/>
            <person name="Jones K.M."/>
            <person name="Tallon L.J."/>
            <person name="Delcher A.L."/>
            <person name="Salzberg S.L."/>
            <person name="Silva J.C."/>
            <person name="Haas B.J."/>
            <person name="Majoros W.H."/>
            <person name="Farzad M."/>
            <person name="Carlton J.M."/>
            <person name="Smith R.K. Jr."/>
            <person name="Garg J."/>
            <person name="Pearlman R.E."/>
            <person name="Karrer K.M."/>
            <person name="Sun L."/>
            <person name="Manning G."/>
            <person name="Elde N.C."/>
            <person name="Turkewitz A.P."/>
            <person name="Asai D.J."/>
            <person name="Wilkes D.E."/>
            <person name="Wang Y."/>
            <person name="Cai H."/>
            <person name="Collins K."/>
            <person name="Stewart B.A."/>
            <person name="Lee S.R."/>
            <person name="Wilamowska K."/>
            <person name="Weinberg Z."/>
            <person name="Ruzzo W.L."/>
            <person name="Wloga D."/>
            <person name="Gaertig J."/>
            <person name="Frankel J."/>
            <person name="Tsao C.-C."/>
            <person name="Gorovsky M.A."/>
            <person name="Keeling P.J."/>
            <person name="Waller R.F."/>
            <person name="Patron N.J."/>
            <person name="Cherry J.M."/>
            <person name="Stover N.A."/>
            <person name="Krieger C.J."/>
            <person name="del Toro C."/>
            <person name="Ryder H.F."/>
            <person name="Williamson S.C."/>
            <person name="Barbeau R.A."/>
            <person name="Hamilton E.P."/>
            <person name="Orias E."/>
        </authorList>
    </citation>
    <scope>NUCLEOTIDE SEQUENCE [LARGE SCALE GENOMIC DNA]</scope>
    <source>
        <strain evidence="2">SB210</strain>
    </source>
</reference>
<dbReference type="KEGG" id="tet:TTHERM_00770640"/>
<proteinExistence type="predicted"/>
<protein>
    <submittedName>
        <fullName evidence="1">Uncharacterized protein</fullName>
    </submittedName>
</protein>
<dbReference type="EMBL" id="GG662723">
    <property type="protein sequence ID" value="EAR93611.2"/>
    <property type="molecule type" value="Genomic_DNA"/>
</dbReference>
<organism evidence="1 2">
    <name type="scientific">Tetrahymena thermophila (strain SB210)</name>
    <dbReference type="NCBI Taxonomy" id="312017"/>
    <lineage>
        <taxon>Eukaryota</taxon>
        <taxon>Sar</taxon>
        <taxon>Alveolata</taxon>
        <taxon>Ciliophora</taxon>
        <taxon>Intramacronucleata</taxon>
        <taxon>Oligohymenophorea</taxon>
        <taxon>Hymenostomatida</taxon>
        <taxon>Tetrahymenina</taxon>
        <taxon>Tetrahymenidae</taxon>
        <taxon>Tetrahymena</taxon>
    </lineage>
</organism>
<accession>Q23AT1</accession>
<dbReference type="RefSeq" id="XP_001013856.2">
    <property type="nucleotide sequence ID" value="XM_001013856.2"/>
</dbReference>